<dbReference type="PANTHER" id="PTHR24416:SF611">
    <property type="entry name" value="TYROSINE-PROTEIN KINASE TRANSMEMBRANE RECEPTOR ROR"/>
    <property type="match status" value="1"/>
</dbReference>
<dbReference type="GO" id="GO:0007169">
    <property type="term" value="P:cell surface receptor protein tyrosine kinase signaling pathway"/>
    <property type="evidence" value="ECO:0007669"/>
    <property type="project" value="TreeGrafter"/>
</dbReference>
<evidence type="ECO:0000313" key="4">
    <source>
        <dbReference type="Proteomes" id="UP000054248"/>
    </source>
</evidence>
<dbReference type="GO" id="GO:0004714">
    <property type="term" value="F:transmembrane receptor protein tyrosine kinase activity"/>
    <property type="evidence" value="ECO:0007669"/>
    <property type="project" value="TreeGrafter"/>
</dbReference>
<dbReference type="Proteomes" id="UP000054248">
    <property type="component" value="Unassembled WGS sequence"/>
</dbReference>
<dbReference type="HOGENOM" id="CLU_000288_7_13_1"/>
<reference evidence="4" key="2">
    <citation type="submission" date="2015-01" db="EMBL/GenBank/DDBJ databases">
        <title>Evolutionary Origins and Diversification of the Mycorrhizal Mutualists.</title>
        <authorList>
            <consortium name="DOE Joint Genome Institute"/>
            <consortium name="Mycorrhizal Genomics Consortium"/>
            <person name="Kohler A."/>
            <person name="Kuo A."/>
            <person name="Nagy L.G."/>
            <person name="Floudas D."/>
            <person name="Copeland A."/>
            <person name="Barry K.W."/>
            <person name="Cichocki N."/>
            <person name="Veneault-Fourrey C."/>
            <person name="LaButti K."/>
            <person name="Lindquist E.A."/>
            <person name="Lipzen A."/>
            <person name="Lundell T."/>
            <person name="Morin E."/>
            <person name="Murat C."/>
            <person name="Riley R."/>
            <person name="Ohm R."/>
            <person name="Sun H."/>
            <person name="Tunlid A."/>
            <person name="Henrissat B."/>
            <person name="Grigoriev I.V."/>
            <person name="Hibbett D.S."/>
            <person name="Martin F."/>
        </authorList>
    </citation>
    <scope>NUCLEOTIDE SEQUENCE [LARGE SCALE GENOMIC DNA]</scope>
    <source>
        <strain evidence="4">MUT 4182</strain>
    </source>
</reference>
<dbReference type="PANTHER" id="PTHR24416">
    <property type="entry name" value="TYROSINE-PROTEIN KINASE RECEPTOR"/>
    <property type="match status" value="1"/>
</dbReference>
<dbReference type="GO" id="GO:0005886">
    <property type="term" value="C:plasma membrane"/>
    <property type="evidence" value="ECO:0007669"/>
    <property type="project" value="TreeGrafter"/>
</dbReference>
<proteinExistence type="predicted"/>
<dbReference type="Gene3D" id="1.10.510.10">
    <property type="entry name" value="Transferase(Phosphotransferase) domain 1"/>
    <property type="match status" value="1"/>
</dbReference>
<keyword evidence="4" id="KW-1185">Reference proteome</keyword>
<sequence>MSNPSPRTPDAEAHASDADAQRQAELLEQQLEAIDLNDPQSGTASQVPGRKKLSARDLLERLNRRRLELNRIHFAGGGTQAGKGSHGEVVVATLTLDDGTSSESTNQVAVKKVLFDGNIDEEKFLRTFANELHVLDGLDHPNIIKLVGFVEDIKRRIAWLVFPWEANGNVREFLLSGKWELPERVSLVRPSLVRHQVRLNTY</sequence>
<evidence type="ECO:0000256" key="1">
    <source>
        <dbReference type="SAM" id="MobiDB-lite"/>
    </source>
</evidence>
<dbReference type="OrthoDB" id="2356065at2759"/>
<dbReference type="Pfam" id="PF07714">
    <property type="entry name" value="PK_Tyr_Ser-Thr"/>
    <property type="match status" value="1"/>
</dbReference>
<evidence type="ECO:0000259" key="2">
    <source>
        <dbReference type="PROSITE" id="PS50011"/>
    </source>
</evidence>
<dbReference type="EMBL" id="KN823284">
    <property type="protein sequence ID" value="KIO18467.1"/>
    <property type="molecule type" value="Genomic_DNA"/>
</dbReference>
<dbReference type="AlphaFoldDB" id="A0A0C3LAI4"/>
<name>A0A0C3LAI4_9AGAM</name>
<gene>
    <name evidence="3" type="ORF">M407DRAFT_31867</name>
</gene>
<dbReference type="STRING" id="1051891.A0A0C3LAI4"/>
<feature type="domain" description="Protein kinase" evidence="2">
    <location>
        <begin position="75"/>
        <end position="202"/>
    </location>
</feature>
<dbReference type="GO" id="GO:0043235">
    <property type="term" value="C:receptor complex"/>
    <property type="evidence" value="ECO:0007669"/>
    <property type="project" value="TreeGrafter"/>
</dbReference>
<dbReference type="GO" id="GO:0005524">
    <property type="term" value="F:ATP binding"/>
    <property type="evidence" value="ECO:0007669"/>
    <property type="project" value="InterPro"/>
</dbReference>
<dbReference type="InterPro" id="IPR011009">
    <property type="entry name" value="Kinase-like_dom_sf"/>
</dbReference>
<accession>A0A0C3LAI4</accession>
<dbReference type="SUPFAM" id="SSF56112">
    <property type="entry name" value="Protein kinase-like (PK-like)"/>
    <property type="match status" value="1"/>
</dbReference>
<protein>
    <recommendedName>
        <fullName evidence="2">Protein kinase domain-containing protein</fullName>
    </recommendedName>
</protein>
<feature type="compositionally biased region" description="Basic and acidic residues" evidence="1">
    <location>
        <begin position="9"/>
        <end position="22"/>
    </location>
</feature>
<dbReference type="InterPro" id="IPR050122">
    <property type="entry name" value="RTK"/>
</dbReference>
<organism evidence="3 4">
    <name type="scientific">Tulasnella calospora MUT 4182</name>
    <dbReference type="NCBI Taxonomy" id="1051891"/>
    <lineage>
        <taxon>Eukaryota</taxon>
        <taxon>Fungi</taxon>
        <taxon>Dikarya</taxon>
        <taxon>Basidiomycota</taxon>
        <taxon>Agaricomycotina</taxon>
        <taxon>Agaricomycetes</taxon>
        <taxon>Cantharellales</taxon>
        <taxon>Tulasnellaceae</taxon>
        <taxon>Tulasnella</taxon>
    </lineage>
</organism>
<reference evidence="3 4" key="1">
    <citation type="submission" date="2014-04" db="EMBL/GenBank/DDBJ databases">
        <authorList>
            <consortium name="DOE Joint Genome Institute"/>
            <person name="Kuo A."/>
            <person name="Girlanda M."/>
            <person name="Perotto S."/>
            <person name="Kohler A."/>
            <person name="Nagy L.G."/>
            <person name="Floudas D."/>
            <person name="Copeland A."/>
            <person name="Barry K.W."/>
            <person name="Cichocki N."/>
            <person name="Veneault-Fourrey C."/>
            <person name="LaButti K."/>
            <person name="Lindquist E.A."/>
            <person name="Lipzen A."/>
            <person name="Lundell T."/>
            <person name="Morin E."/>
            <person name="Murat C."/>
            <person name="Sun H."/>
            <person name="Tunlid A."/>
            <person name="Henrissat B."/>
            <person name="Grigoriev I.V."/>
            <person name="Hibbett D.S."/>
            <person name="Martin F."/>
            <person name="Nordberg H.P."/>
            <person name="Cantor M.N."/>
            <person name="Hua S.X."/>
        </authorList>
    </citation>
    <scope>NUCLEOTIDE SEQUENCE [LARGE SCALE GENOMIC DNA]</scope>
    <source>
        <strain evidence="3 4">MUT 4182</strain>
    </source>
</reference>
<dbReference type="InterPro" id="IPR000719">
    <property type="entry name" value="Prot_kinase_dom"/>
</dbReference>
<evidence type="ECO:0000313" key="3">
    <source>
        <dbReference type="EMBL" id="KIO18467.1"/>
    </source>
</evidence>
<dbReference type="InterPro" id="IPR001245">
    <property type="entry name" value="Ser-Thr/Tyr_kinase_cat_dom"/>
</dbReference>
<feature type="region of interest" description="Disordered" evidence="1">
    <location>
        <begin position="1"/>
        <end position="22"/>
    </location>
</feature>
<dbReference type="PROSITE" id="PS50011">
    <property type="entry name" value="PROTEIN_KINASE_DOM"/>
    <property type="match status" value="1"/>
</dbReference>